<comment type="catalytic activity">
    <reaction evidence="1 18">
        <text>a 1,2-diacyl-sn-glycero-3-phosphate + CTP + H(+) = a CDP-1,2-diacyl-sn-glycerol + diphosphate</text>
        <dbReference type="Rhea" id="RHEA:16229"/>
        <dbReference type="ChEBI" id="CHEBI:15378"/>
        <dbReference type="ChEBI" id="CHEBI:33019"/>
        <dbReference type="ChEBI" id="CHEBI:37563"/>
        <dbReference type="ChEBI" id="CHEBI:58332"/>
        <dbReference type="ChEBI" id="CHEBI:58608"/>
        <dbReference type="EC" id="2.7.7.41"/>
    </reaction>
</comment>
<evidence type="ECO:0000256" key="3">
    <source>
        <dbReference type="ARBA" id="ARBA00005119"/>
    </source>
</evidence>
<evidence type="ECO:0000256" key="13">
    <source>
        <dbReference type="ARBA" id="ARBA00022989"/>
    </source>
</evidence>
<keyword evidence="16" id="KW-0594">Phospholipid biosynthesis</keyword>
<sequence>MLKTRALTAVILLAAFLAALFSLSATGWAAFTALVVAVAAWEWGALLRWQAPGRIMLGVAAIFFCDAAVMLVPEALGLVGDFSASLAWQFGRWLYLPAALFWLGVVPVWLTRRWPLPGGIVGVLVGALVIFPTWLALLHLRQGGGVFVLAIMALVWVADIAAYFSGRTFGRHKLAPAISPGKTWEGAVGAAVGVGVYGLVVLDYLPPSLRTHLPVLIAVLLALTAVSIVGDLFESLLKRHAGLKDSSNVLPGHGGVLDRIDSLTSTLPLVALVWLASAL</sequence>
<dbReference type="EC" id="2.7.7.41" evidence="6 18"/>
<keyword evidence="9" id="KW-0444">Lipid biosynthesis</keyword>
<dbReference type="EMBL" id="WIXJ01000001">
    <property type="protein sequence ID" value="MQY50410.1"/>
    <property type="molecule type" value="Genomic_DNA"/>
</dbReference>
<dbReference type="GO" id="GO:0005886">
    <property type="term" value="C:plasma membrane"/>
    <property type="evidence" value="ECO:0007669"/>
    <property type="project" value="UniProtKB-SubCell"/>
</dbReference>
<reference evidence="21 22" key="1">
    <citation type="submission" date="2019-10" db="EMBL/GenBank/DDBJ databases">
        <title>Whole-genome sequence of the purple nonsulfur photosynthetic bacterium Rhodocyclus tenuis.</title>
        <authorList>
            <person name="Kyndt J.A."/>
            <person name="Meyer T.E."/>
        </authorList>
    </citation>
    <scope>NUCLEOTIDE SEQUENCE [LARGE SCALE GENOMIC DNA]</scope>
    <source>
        <strain evidence="21 22">DSM 110</strain>
    </source>
</reference>
<feature type="transmembrane region" description="Helical" evidence="19">
    <location>
        <begin position="93"/>
        <end position="110"/>
    </location>
</feature>
<dbReference type="PANTHER" id="PTHR46382">
    <property type="entry name" value="PHOSPHATIDATE CYTIDYLYLTRANSFERASE"/>
    <property type="match status" value="1"/>
</dbReference>
<dbReference type="Proteomes" id="UP000480275">
    <property type="component" value="Unassembled WGS sequence"/>
</dbReference>
<feature type="transmembrane region" description="Helical" evidence="19">
    <location>
        <begin position="186"/>
        <end position="206"/>
    </location>
</feature>
<keyword evidence="12 18" id="KW-0548">Nucleotidyltransferase</keyword>
<dbReference type="OrthoDB" id="9799199at2"/>
<dbReference type="AlphaFoldDB" id="A0A6L5JV33"/>
<proteinExistence type="inferred from homology"/>
<evidence type="ECO:0000256" key="1">
    <source>
        <dbReference type="ARBA" id="ARBA00001698"/>
    </source>
</evidence>
<keyword evidence="11 18" id="KW-0812">Transmembrane</keyword>
<evidence type="ECO:0000256" key="14">
    <source>
        <dbReference type="ARBA" id="ARBA00023098"/>
    </source>
</evidence>
<evidence type="ECO:0000256" key="5">
    <source>
        <dbReference type="ARBA" id="ARBA00010185"/>
    </source>
</evidence>
<accession>A0A6L5JV33</accession>
<comment type="caution">
    <text evidence="21">The sequence shown here is derived from an EMBL/GenBank/DDBJ whole genome shotgun (WGS) entry which is preliminary data.</text>
</comment>
<evidence type="ECO:0000256" key="15">
    <source>
        <dbReference type="ARBA" id="ARBA00023136"/>
    </source>
</evidence>
<evidence type="ECO:0000256" key="20">
    <source>
        <dbReference type="SAM" id="SignalP"/>
    </source>
</evidence>
<protein>
    <recommendedName>
        <fullName evidence="7 18">Phosphatidate cytidylyltransferase</fullName>
        <ecNumber evidence="6 18">2.7.7.41</ecNumber>
    </recommendedName>
</protein>
<evidence type="ECO:0000256" key="16">
    <source>
        <dbReference type="ARBA" id="ARBA00023209"/>
    </source>
</evidence>
<evidence type="ECO:0000256" key="8">
    <source>
        <dbReference type="ARBA" id="ARBA00022475"/>
    </source>
</evidence>
<dbReference type="PANTHER" id="PTHR46382:SF1">
    <property type="entry name" value="PHOSPHATIDATE CYTIDYLYLTRANSFERASE"/>
    <property type="match status" value="1"/>
</dbReference>
<evidence type="ECO:0000313" key="21">
    <source>
        <dbReference type="EMBL" id="MQY50410.1"/>
    </source>
</evidence>
<dbReference type="Pfam" id="PF01148">
    <property type="entry name" value="CTP_transf_1"/>
    <property type="match status" value="1"/>
</dbReference>
<keyword evidence="13 19" id="KW-1133">Transmembrane helix</keyword>
<evidence type="ECO:0000256" key="2">
    <source>
        <dbReference type="ARBA" id="ARBA00004651"/>
    </source>
</evidence>
<feature type="transmembrane region" description="Helical" evidence="19">
    <location>
        <begin position="53"/>
        <end position="72"/>
    </location>
</feature>
<comment type="pathway">
    <text evidence="4">Lipid metabolism.</text>
</comment>
<evidence type="ECO:0000256" key="6">
    <source>
        <dbReference type="ARBA" id="ARBA00012487"/>
    </source>
</evidence>
<keyword evidence="20" id="KW-0732">Signal</keyword>
<evidence type="ECO:0000256" key="7">
    <source>
        <dbReference type="ARBA" id="ARBA00019373"/>
    </source>
</evidence>
<dbReference type="PROSITE" id="PS01315">
    <property type="entry name" value="CDS"/>
    <property type="match status" value="1"/>
</dbReference>
<name>A0A6L5JV33_RHOTE</name>
<evidence type="ECO:0000313" key="22">
    <source>
        <dbReference type="Proteomes" id="UP000480275"/>
    </source>
</evidence>
<feature type="signal peptide" evidence="20">
    <location>
        <begin position="1"/>
        <end position="29"/>
    </location>
</feature>
<evidence type="ECO:0000256" key="9">
    <source>
        <dbReference type="ARBA" id="ARBA00022516"/>
    </source>
</evidence>
<dbReference type="UniPathway" id="UPA00557">
    <property type="reaction ID" value="UER00614"/>
</dbReference>
<comment type="pathway">
    <text evidence="3 18">Phospholipid metabolism; CDP-diacylglycerol biosynthesis; CDP-diacylglycerol from sn-glycerol 3-phosphate: step 3/3.</text>
</comment>
<comment type="subcellular location">
    <subcellularLocation>
        <location evidence="2">Cell membrane</location>
        <topology evidence="2">Multi-pass membrane protein</topology>
    </subcellularLocation>
</comment>
<keyword evidence="15 19" id="KW-0472">Membrane</keyword>
<organism evidence="21 22">
    <name type="scientific">Rhodocyclus tenuis</name>
    <name type="common">Rhodospirillum tenue</name>
    <dbReference type="NCBI Taxonomy" id="1066"/>
    <lineage>
        <taxon>Bacteria</taxon>
        <taxon>Pseudomonadati</taxon>
        <taxon>Pseudomonadota</taxon>
        <taxon>Betaproteobacteria</taxon>
        <taxon>Rhodocyclales</taxon>
        <taxon>Rhodocyclaceae</taxon>
        <taxon>Rhodocyclus</taxon>
    </lineage>
</organism>
<feature type="transmembrane region" description="Helical" evidence="19">
    <location>
        <begin position="116"/>
        <end position="138"/>
    </location>
</feature>
<gene>
    <name evidence="21" type="ORF">GHK24_01245</name>
</gene>
<keyword evidence="17" id="KW-1208">Phospholipid metabolism</keyword>
<keyword evidence="8" id="KW-1003">Cell membrane</keyword>
<evidence type="ECO:0000256" key="19">
    <source>
        <dbReference type="SAM" id="Phobius"/>
    </source>
</evidence>
<evidence type="ECO:0000256" key="11">
    <source>
        <dbReference type="ARBA" id="ARBA00022692"/>
    </source>
</evidence>
<evidence type="ECO:0000256" key="17">
    <source>
        <dbReference type="ARBA" id="ARBA00023264"/>
    </source>
</evidence>
<dbReference type="GO" id="GO:0004605">
    <property type="term" value="F:phosphatidate cytidylyltransferase activity"/>
    <property type="evidence" value="ECO:0007669"/>
    <property type="project" value="UniProtKB-EC"/>
</dbReference>
<evidence type="ECO:0000256" key="12">
    <source>
        <dbReference type="ARBA" id="ARBA00022695"/>
    </source>
</evidence>
<keyword evidence="14" id="KW-0443">Lipid metabolism</keyword>
<evidence type="ECO:0000256" key="4">
    <source>
        <dbReference type="ARBA" id="ARBA00005189"/>
    </source>
</evidence>
<evidence type="ECO:0000256" key="18">
    <source>
        <dbReference type="RuleBase" id="RU003938"/>
    </source>
</evidence>
<evidence type="ECO:0000256" key="10">
    <source>
        <dbReference type="ARBA" id="ARBA00022679"/>
    </source>
</evidence>
<feature type="chain" id="PRO_5026966409" description="Phosphatidate cytidylyltransferase" evidence="20">
    <location>
        <begin position="30"/>
        <end position="279"/>
    </location>
</feature>
<feature type="transmembrane region" description="Helical" evidence="19">
    <location>
        <begin position="145"/>
        <end position="166"/>
    </location>
</feature>
<comment type="similarity">
    <text evidence="5 18">Belongs to the CDS family.</text>
</comment>
<feature type="transmembrane region" description="Helical" evidence="19">
    <location>
        <begin position="213"/>
        <end position="233"/>
    </location>
</feature>
<dbReference type="GO" id="GO:0016024">
    <property type="term" value="P:CDP-diacylglycerol biosynthetic process"/>
    <property type="evidence" value="ECO:0007669"/>
    <property type="project" value="UniProtKB-UniPathway"/>
</dbReference>
<dbReference type="InterPro" id="IPR000374">
    <property type="entry name" value="PC_trans"/>
</dbReference>
<keyword evidence="10 18" id="KW-0808">Transferase</keyword>